<accession>A0ABD2Z3Y0</accession>
<reference evidence="1 2" key="1">
    <citation type="submission" date="2024-11" db="EMBL/GenBank/DDBJ databases">
        <title>A near-complete genome assembly of Cinchona calisaya.</title>
        <authorList>
            <person name="Lian D.C."/>
            <person name="Zhao X.W."/>
            <person name="Wei L."/>
        </authorList>
    </citation>
    <scope>NUCLEOTIDE SEQUENCE [LARGE SCALE GENOMIC DNA]</scope>
    <source>
        <tissue evidence="1">Nenye</tissue>
    </source>
</reference>
<name>A0ABD2Z3Y0_9GENT</name>
<dbReference type="EMBL" id="JBJUIK010000011">
    <property type="protein sequence ID" value="KAL3513818.1"/>
    <property type="molecule type" value="Genomic_DNA"/>
</dbReference>
<organism evidence="1 2">
    <name type="scientific">Cinchona calisaya</name>
    <dbReference type="NCBI Taxonomy" id="153742"/>
    <lineage>
        <taxon>Eukaryota</taxon>
        <taxon>Viridiplantae</taxon>
        <taxon>Streptophyta</taxon>
        <taxon>Embryophyta</taxon>
        <taxon>Tracheophyta</taxon>
        <taxon>Spermatophyta</taxon>
        <taxon>Magnoliopsida</taxon>
        <taxon>eudicotyledons</taxon>
        <taxon>Gunneridae</taxon>
        <taxon>Pentapetalae</taxon>
        <taxon>asterids</taxon>
        <taxon>lamiids</taxon>
        <taxon>Gentianales</taxon>
        <taxon>Rubiaceae</taxon>
        <taxon>Cinchonoideae</taxon>
        <taxon>Cinchoneae</taxon>
        <taxon>Cinchona</taxon>
    </lineage>
</organism>
<dbReference type="AlphaFoldDB" id="A0ABD2Z3Y0"/>
<gene>
    <name evidence="1" type="ORF">ACH5RR_026535</name>
</gene>
<dbReference type="Proteomes" id="UP001630127">
    <property type="component" value="Unassembled WGS sequence"/>
</dbReference>
<comment type="caution">
    <text evidence="1">The sequence shown here is derived from an EMBL/GenBank/DDBJ whole genome shotgun (WGS) entry which is preliminary data.</text>
</comment>
<protein>
    <submittedName>
        <fullName evidence="1">Uncharacterized protein</fullName>
    </submittedName>
</protein>
<evidence type="ECO:0000313" key="1">
    <source>
        <dbReference type="EMBL" id="KAL3513818.1"/>
    </source>
</evidence>
<keyword evidence="2" id="KW-1185">Reference proteome</keyword>
<sequence>MAQMKYLKLEAHEWLCKIPFEFWGRHAFQEDLKNDHITNNNSKSFNSWVGVLRGKPFLTLMETLTSKKNTVETSIAHRGTHGQVPFIAKTSPTHGGTNGQVLVAETSVTRGCNQESVIDYSQGSLYQERLQCNFGNARSSLLLGKELA</sequence>
<proteinExistence type="predicted"/>
<evidence type="ECO:0000313" key="2">
    <source>
        <dbReference type="Proteomes" id="UP001630127"/>
    </source>
</evidence>